<sequence length="150" mass="15588">MQVNKSIGILLAAAGSLGHVTASQAEDLAMIRPLPVTSAQPAPTNALAVPVAATTNPNAAPLPIQQVWTLTAGDTVGQNLSAWAEKVDWKVQWNLPKDIVVPNAASFTGSFADAAQSVIETLAANGALIRARIWEDNKTIVVFGPGVAQQ</sequence>
<dbReference type="Proteomes" id="UP000075238">
    <property type="component" value="Chromosome 1"/>
</dbReference>
<dbReference type="RefSeq" id="WP_062798828.1">
    <property type="nucleotide sequence ID" value="NZ_CP014844.1"/>
</dbReference>
<dbReference type="Pfam" id="PF10671">
    <property type="entry name" value="TcpQ"/>
    <property type="match status" value="1"/>
</dbReference>
<reference evidence="3 4" key="1">
    <citation type="submission" date="2016-03" db="EMBL/GenBank/DDBJ databases">
        <title>Complete genome sequence of a novel chlorpyrifos degrading bacterium, Cupriavidus nantongensis sp. X1.</title>
        <authorList>
            <person name="Fang L."/>
        </authorList>
    </citation>
    <scope>NUCLEOTIDE SEQUENCE [LARGE SCALE GENOMIC DNA]</scope>
    <source>
        <strain evidence="3 4">X1</strain>
    </source>
</reference>
<dbReference type="STRING" id="1796606.A2G96_09900"/>
<keyword evidence="1" id="KW-0732">Signal</keyword>
<proteinExistence type="predicted"/>
<evidence type="ECO:0000313" key="3">
    <source>
        <dbReference type="EMBL" id="AMR78031.1"/>
    </source>
</evidence>
<accession>A0A142JIW9</accession>
<evidence type="ECO:0000313" key="4">
    <source>
        <dbReference type="Proteomes" id="UP000075238"/>
    </source>
</evidence>
<dbReference type="Gene3D" id="3.55.50.70">
    <property type="match status" value="1"/>
</dbReference>
<organism evidence="3 4">
    <name type="scientific">Cupriavidus nantongensis</name>
    <dbReference type="NCBI Taxonomy" id="1796606"/>
    <lineage>
        <taxon>Bacteria</taxon>
        <taxon>Pseudomonadati</taxon>
        <taxon>Pseudomonadota</taxon>
        <taxon>Betaproteobacteria</taxon>
        <taxon>Burkholderiales</taxon>
        <taxon>Burkholderiaceae</taxon>
        <taxon>Cupriavidus</taxon>
    </lineage>
</organism>
<feature type="signal peptide" evidence="1">
    <location>
        <begin position="1"/>
        <end position="25"/>
    </location>
</feature>
<dbReference type="AlphaFoldDB" id="A0A142JIW9"/>
<dbReference type="KEGG" id="cnan:A2G96_09900"/>
<evidence type="ECO:0000259" key="2">
    <source>
        <dbReference type="Pfam" id="PF10671"/>
    </source>
</evidence>
<gene>
    <name evidence="3" type="ORF">A2G96_09900</name>
</gene>
<dbReference type="InterPro" id="IPR018927">
    <property type="entry name" value="Pilus_synth_Q_C"/>
</dbReference>
<keyword evidence="4" id="KW-1185">Reference proteome</keyword>
<dbReference type="OrthoDB" id="5791855at2"/>
<name>A0A142JIW9_9BURK</name>
<feature type="chain" id="PRO_5007497974" description="Toxin co-regulated pilus biosynthesis protein Q C-terminal domain-containing protein" evidence="1">
    <location>
        <begin position="26"/>
        <end position="150"/>
    </location>
</feature>
<dbReference type="EMBL" id="CP014844">
    <property type="protein sequence ID" value="AMR78031.1"/>
    <property type="molecule type" value="Genomic_DNA"/>
</dbReference>
<evidence type="ECO:0000256" key="1">
    <source>
        <dbReference type="SAM" id="SignalP"/>
    </source>
</evidence>
<feature type="domain" description="Toxin co-regulated pilus biosynthesis protein Q C-terminal" evidence="2">
    <location>
        <begin position="66"/>
        <end position="142"/>
    </location>
</feature>
<protein>
    <recommendedName>
        <fullName evidence="2">Toxin co-regulated pilus biosynthesis protein Q C-terminal domain-containing protein</fullName>
    </recommendedName>
</protein>